<dbReference type="Pfam" id="PF14478">
    <property type="entry name" value="DUF4430"/>
    <property type="match status" value="1"/>
</dbReference>
<accession>A0A212JRY1</accession>
<dbReference type="Gene3D" id="2.170.130.30">
    <property type="match status" value="1"/>
</dbReference>
<name>A0A212JRY1_9FIRM</name>
<gene>
    <name evidence="2" type="ORF">KL86CLO1_11584</name>
</gene>
<feature type="domain" description="Transcobalamin-like C-terminal" evidence="1">
    <location>
        <begin position="76"/>
        <end position="124"/>
    </location>
</feature>
<proteinExistence type="predicted"/>
<organism evidence="2">
    <name type="scientific">uncultured Eubacteriales bacterium</name>
    <dbReference type="NCBI Taxonomy" id="172733"/>
    <lineage>
        <taxon>Bacteria</taxon>
        <taxon>Bacillati</taxon>
        <taxon>Bacillota</taxon>
        <taxon>Clostridia</taxon>
        <taxon>Eubacteriales</taxon>
        <taxon>environmental samples</taxon>
    </lineage>
</organism>
<protein>
    <recommendedName>
        <fullName evidence="1">Transcobalamin-like C-terminal domain-containing protein</fullName>
    </recommendedName>
</protein>
<evidence type="ECO:0000259" key="1">
    <source>
        <dbReference type="Pfam" id="PF14478"/>
    </source>
</evidence>
<evidence type="ECO:0000313" key="2">
    <source>
        <dbReference type="EMBL" id="SBW02045.1"/>
    </source>
</evidence>
<dbReference type="InterPro" id="IPR027954">
    <property type="entry name" value="Transcobalamin-like_C"/>
</dbReference>
<dbReference type="AlphaFoldDB" id="A0A212JRY1"/>
<sequence>MEQKKSKKGLLIALAAVVVVLIAAIAIYAATRPEASAENKSITVQVVHADGSTKDFKLATEQEFLGKALVEGGVVEDNQTQYGLYVLTADGETVDESKQEWWLMTKDGESIMVGADSQPIADGEHYELVFTVGYDS</sequence>
<dbReference type="EMBL" id="FLUN01000001">
    <property type="protein sequence ID" value="SBW02045.1"/>
    <property type="molecule type" value="Genomic_DNA"/>
</dbReference>
<reference evidence="2" key="1">
    <citation type="submission" date="2016-04" db="EMBL/GenBank/DDBJ databases">
        <authorList>
            <person name="Evans L.H."/>
            <person name="Alamgir A."/>
            <person name="Owens N."/>
            <person name="Weber N.D."/>
            <person name="Virtaneva K."/>
            <person name="Barbian K."/>
            <person name="Babar A."/>
            <person name="Rosenke K."/>
        </authorList>
    </citation>
    <scope>NUCLEOTIDE SEQUENCE</scope>
    <source>
        <strain evidence="2">86</strain>
    </source>
</reference>